<sequence length="79" mass="8619">MLEGTKVPLYRFLCKDCEQKFTQLVSIGKETEVKCETCGSSKLEKLLPRSITGRTKEGALSGMSSCSTCQATSCRSCSQ</sequence>
<dbReference type="Pfam" id="PF09723">
    <property type="entry name" value="Zn_ribbon_8"/>
    <property type="match status" value="1"/>
</dbReference>
<organism evidence="2 3">
    <name type="scientific">Aerophobetes bacterium</name>
    <dbReference type="NCBI Taxonomy" id="2030807"/>
    <lineage>
        <taxon>Bacteria</taxon>
        <taxon>Candidatus Aerophobota</taxon>
    </lineage>
</organism>
<feature type="domain" description="Putative regulatory protein FmdB zinc ribbon" evidence="1">
    <location>
        <begin position="8"/>
        <end position="48"/>
    </location>
</feature>
<dbReference type="InterPro" id="IPR013429">
    <property type="entry name" value="Regulatory_FmdB_Zinc_ribbon"/>
</dbReference>
<evidence type="ECO:0000313" key="2">
    <source>
        <dbReference type="EMBL" id="TES84347.1"/>
    </source>
</evidence>
<dbReference type="AlphaFoldDB" id="A0A523QG84"/>
<evidence type="ECO:0000259" key="1">
    <source>
        <dbReference type="SMART" id="SM00834"/>
    </source>
</evidence>
<proteinExistence type="predicted"/>
<dbReference type="Proteomes" id="UP000320781">
    <property type="component" value="Unassembled WGS sequence"/>
</dbReference>
<gene>
    <name evidence="2" type="ORF">E3J95_06840</name>
</gene>
<evidence type="ECO:0000313" key="3">
    <source>
        <dbReference type="Proteomes" id="UP000320781"/>
    </source>
</evidence>
<dbReference type="SMART" id="SM00834">
    <property type="entry name" value="CxxC_CXXC_SSSS"/>
    <property type="match status" value="1"/>
</dbReference>
<reference evidence="2 3" key="1">
    <citation type="submission" date="2019-03" db="EMBL/GenBank/DDBJ databases">
        <title>Metabolic potential of uncultured bacteria and archaea associated with petroleum seepage in deep-sea sediments.</title>
        <authorList>
            <person name="Dong X."/>
            <person name="Hubert C."/>
        </authorList>
    </citation>
    <scope>NUCLEOTIDE SEQUENCE [LARGE SCALE GENOMIC DNA]</scope>
    <source>
        <strain evidence="2">E44_bin92</strain>
    </source>
</reference>
<dbReference type="NCBIfam" id="TIGR02605">
    <property type="entry name" value="CxxC_CxxC_SSSS"/>
    <property type="match status" value="1"/>
</dbReference>
<protein>
    <submittedName>
        <fullName evidence="2">Zinc ribbon domain-containing protein</fullName>
    </submittedName>
</protein>
<name>A0A523QG84_UNCAE</name>
<comment type="caution">
    <text evidence="2">The sequence shown here is derived from an EMBL/GenBank/DDBJ whole genome shotgun (WGS) entry which is preliminary data.</text>
</comment>
<accession>A0A523QG84</accession>
<dbReference type="EMBL" id="SOKU01000336">
    <property type="protein sequence ID" value="TES84347.1"/>
    <property type="molecule type" value="Genomic_DNA"/>
</dbReference>